<reference evidence="2 3" key="1">
    <citation type="submission" date="2017-09" db="EMBL/GenBank/DDBJ databases">
        <title>Large-scale bioinformatics analysis of Bacillus genomes uncovers conserved roles of natural products in bacterial physiology.</title>
        <authorList>
            <consortium name="Agbiome Team Llc"/>
            <person name="Bleich R.M."/>
            <person name="Grubbs K.J."/>
            <person name="Santa Maria K.C."/>
            <person name="Allen S.E."/>
            <person name="Farag S."/>
            <person name="Shank E.A."/>
            <person name="Bowers A."/>
        </authorList>
    </citation>
    <scope>NUCLEOTIDE SEQUENCE [LARGE SCALE GENOMIC DNA]</scope>
    <source>
        <strain evidence="2 3">AFS060060</strain>
    </source>
</reference>
<dbReference type="RefSeq" id="WP_098685658.1">
    <property type="nucleotide sequence ID" value="NZ_NVDU01000003.1"/>
</dbReference>
<evidence type="ECO:0000313" key="3">
    <source>
        <dbReference type="Proteomes" id="UP000223366"/>
    </source>
</evidence>
<feature type="region of interest" description="Disordered" evidence="1">
    <location>
        <begin position="167"/>
        <end position="211"/>
    </location>
</feature>
<organism evidence="2 3">
    <name type="scientific">Bacillus thuringiensis</name>
    <dbReference type="NCBI Taxonomy" id="1428"/>
    <lineage>
        <taxon>Bacteria</taxon>
        <taxon>Bacillati</taxon>
        <taxon>Bacillota</taxon>
        <taxon>Bacilli</taxon>
        <taxon>Bacillales</taxon>
        <taxon>Bacillaceae</taxon>
        <taxon>Bacillus</taxon>
        <taxon>Bacillus cereus group</taxon>
    </lineage>
</organism>
<evidence type="ECO:0000313" key="2">
    <source>
        <dbReference type="EMBL" id="PFV35844.1"/>
    </source>
</evidence>
<dbReference type="AlphaFoldDB" id="A0A9X7BTN1"/>
<proteinExistence type="predicted"/>
<accession>A0A9X7BTN1</accession>
<gene>
    <name evidence="2" type="ORF">COK99_02150</name>
</gene>
<protein>
    <submittedName>
        <fullName evidence="2">Uncharacterized protein</fullName>
    </submittedName>
</protein>
<feature type="compositionally biased region" description="Polar residues" evidence="1">
    <location>
        <begin position="183"/>
        <end position="206"/>
    </location>
</feature>
<dbReference type="Proteomes" id="UP000223366">
    <property type="component" value="Unassembled WGS sequence"/>
</dbReference>
<name>A0A9X7BTN1_BACTU</name>
<feature type="compositionally biased region" description="Low complexity" evidence="1">
    <location>
        <begin position="169"/>
        <end position="180"/>
    </location>
</feature>
<evidence type="ECO:0000256" key="1">
    <source>
        <dbReference type="SAM" id="MobiDB-lite"/>
    </source>
</evidence>
<dbReference type="EMBL" id="NVDU01000003">
    <property type="protein sequence ID" value="PFV35844.1"/>
    <property type="molecule type" value="Genomic_DNA"/>
</dbReference>
<sequence>MNEELTINNLIEWKQQFGDIYQLDILEQTYIFRALGREEYKEIVLLDLDLGEFQEVICSQVVIYPYDYDYSVGVAGIAEILSDGILDVSGLHLQQAKELLDQYREEMLNYDYQVDCMIHEAFPEYPIEVIASWPVRKTMYYLSRAEWILQNLKGVRIESIDETMMNDAQQQQGQYNQQMQREMPQQNAQYENQSTHQQTPPQNSKKTLSEADMNSEAAVLAMLAESGAKVTTPATNFEEVHPELGWFKHQDELKGEFD</sequence>
<comment type="caution">
    <text evidence="2">The sequence shown here is derived from an EMBL/GenBank/DDBJ whole genome shotgun (WGS) entry which is preliminary data.</text>
</comment>